<dbReference type="GO" id="GO:0000160">
    <property type="term" value="P:phosphorelay signal transduction system"/>
    <property type="evidence" value="ECO:0007669"/>
    <property type="project" value="UniProtKB-KW"/>
</dbReference>
<dbReference type="GO" id="GO:0004672">
    <property type="term" value="F:protein kinase activity"/>
    <property type="evidence" value="ECO:0007669"/>
    <property type="project" value="UniProtKB-ARBA"/>
</dbReference>
<organism evidence="3 4">
    <name type="scientific">Parvibaculum sedimenti</name>
    <dbReference type="NCBI Taxonomy" id="2608632"/>
    <lineage>
        <taxon>Bacteria</taxon>
        <taxon>Pseudomonadati</taxon>
        <taxon>Pseudomonadota</taxon>
        <taxon>Alphaproteobacteria</taxon>
        <taxon>Hyphomicrobiales</taxon>
        <taxon>Parvibaculaceae</taxon>
        <taxon>Parvibaculum</taxon>
    </lineage>
</organism>
<evidence type="ECO:0000313" key="3">
    <source>
        <dbReference type="EMBL" id="KAB7739496.1"/>
    </source>
</evidence>
<name>A0A6N6VIB9_9HYPH</name>
<dbReference type="InterPro" id="IPR008207">
    <property type="entry name" value="Sig_transdc_His_kin_Hpt_dom"/>
</dbReference>
<keyword evidence="1" id="KW-0902">Two-component regulatory system</keyword>
<comment type="caution">
    <text evidence="3">The sequence shown here is derived from an EMBL/GenBank/DDBJ whole genome shotgun (WGS) entry which is preliminary data.</text>
</comment>
<dbReference type="Proteomes" id="UP000468901">
    <property type="component" value="Unassembled WGS sequence"/>
</dbReference>
<gene>
    <name evidence="3" type="ORF">F2P47_12315</name>
</gene>
<keyword evidence="4" id="KW-1185">Reference proteome</keyword>
<dbReference type="AlphaFoldDB" id="A0A6N6VIB9"/>
<reference evidence="3 4" key="1">
    <citation type="submission" date="2019-09" db="EMBL/GenBank/DDBJ databases">
        <title>Parvibaculum sedimenti sp. nov., isolated from sediment.</title>
        <authorList>
            <person name="Wang Y."/>
        </authorList>
    </citation>
    <scope>NUCLEOTIDE SEQUENCE [LARGE SCALE GENOMIC DNA]</scope>
    <source>
        <strain evidence="3 4">HXT-9</strain>
    </source>
</reference>
<accession>A0A6N6VIB9</accession>
<dbReference type="Gene3D" id="1.20.120.160">
    <property type="entry name" value="HPT domain"/>
    <property type="match status" value="1"/>
</dbReference>
<dbReference type="RefSeq" id="WP_152216667.1">
    <property type="nucleotide sequence ID" value="NZ_WESC01000010.1"/>
</dbReference>
<feature type="domain" description="HPt" evidence="2">
    <location>
        <begin position="40"/>
        <end position="136"/>
    </location>
</feature>
<protein>
    <recommendedName>
        <fullName evidence="2">HPt domain-containing protein</fullName>
    </recommendedName>
</protein>
<evidence type="ECO:0000259" key="2">
    <source>
        <dbReference type="Pfam" id="PF01627"/>
    </source>
</evidence>
<dbReference type="SUPFAM" id="SSF47226">
    <property type="entry name" value="Histidine-containing phosphotransfer domain, HPT domain"/>
    <property type="match status" value="1"/>
</dbReference>
<evidence type="ECO:0000313" key="4">
    <source>
        <dbReference type="Proteomes" id="UP000468901"/>
    </source>
</evidence>
<dbReference type="Pfam" id="PF01627">
    <property type="entry name" value="Hpt"/>
    <property type="match status" value="1"/>
</dbReference>
<proteinExistence type="predicted"/>
<dbReference type="EMBL" id="WESC01000010">
    <property type="protein sequence ID" value="KAB7739496.1"/>
    <property type="molecule type" value="Genomic_DNA"/>
</dbReference>
<dbReference type="InterPro" id="IPR036641">
    <property type="entry name" value="HPT_dom_sf"/>
</dbReference>
<sequence length="166" mass="18200">MNDAQSPEVPARFLRLPSIAERKLGADFTAPVRLDPRVLDQMQETIRELTAKYSENLKAQVGSLFSFVEPTGAGEPDARNQLYSMAHEIRGLAGTFGYPTVGRFAHSLCAYLENYKPVVSTVLRFHVEAMYDALQQGGGDEILASETLASLDRLIALTHDGERSAG</sequence>
<evidence type="ECO:0000256" key="1">
    <source>
        <dbReference type="ARBA" id="ARBA00023012"/>
    </source>
</evidence>